<protein>
    <submittedName>
        <fullName evidence="1">Uncharacterized protein</fullName>
    </submittedName>
</protein>
<reference evidence="1 2" key="1">
    <citation type="submission" date="2016-11" db="EMBL/GenBank/DDBJ databases">
        <authorList>
            <person name="Jaros S."/>
            <person name="Januszkiewicz K."/>
            <person name="Wedrychowicz H."/>
        </authorList>
    </citation>
    <scope>NUCLEOTIDE SEQUENCE [LARGE SCALE GENOMIC DNA]</scope>
    <source>
        <strain evidence="1 2">GAS138</strain>
    </source>
</reference>
<gene>
    <name evidence="1" type="ORF">SAMN05443248_1485</name>
</gene>
<dbReference type="Proteomes" id="UP000189796">
    <property type="component" value="Chromosome I"/>
</dbReference>
<sequence length="91" mass="9936">MAALFLCFGSRGSATEDFVRQHARRAALPAECQENPAKSQTIGFHRGWIVSCSGRPHIRAAGFTKTIVTEDSFRNALQSLIDHTLLPPAAK</sequence>
<dbReference type="EMBL" id="LT670817">
    <property type="protein sequence ID" value="SHG41761.1"/>
    <property type="molecule type" value="Genomic_DNA"/>
</dbReference>
<name>A0A1M5JMK8_9BRAD</name>
<organism evidence="1 2">
    <name type="scientific">Bradyrhizobium erythrophlei</name>
    <dbReference type="NCBI Taxonomy" id="1437360"/>
    <lineage>
        <taxon>Bacteria</taxon>
        <taxon>Pseudomonadati</taxon>
        <taxon>Pseudomonadota</taxon>
        <taxon>Alphaproteobacteria</taxon>
        <taxon>Hyphomicrobiales</taxon>
        <taxon>Nitrobacteraceae</taxon>
        <taxon>Bradyrhizobium</taxon>
    </lineage>
</organism>
<evidence type="ECO:0000313" key="2">
    <source>
        <dbReference type="Proteomes" id="UP000189796"/>
    </source>
</evidence>
<evidence type="ECO:0000313" key="1">
    <source>
        <dbReference type="EMBL" id="SHG41761.1"/>
    </source>
</evidence>
<accession>A0A1M5JMK8</accession>
<dbReference type="AlphaFoldDB" id="A0A1M5JMK8"/>
<proteinExistence type="predicted"/>